<feature type="compositionally biased region" description="Low complexity" evidence="1">
    <location>
        <begin position="134"/>
        <end position="241"/>
    </location>
</feature>
<name>A0A286U5G3_9AGAM</name>
<keyword evidence="2" id="KW-0732">Signal</keyword>
<organism evidence="3 4">
    <name type="scientific">Pyrrhoderma noxium</name>
    <dbReference type="NCBI Taxonomy" id="2282107"/>
    <lineage>
        <taxon>Eukaryota</taxon>
        <taxon>Fungi</taxon>
        <taxon>Dikarya</taxon>
        <taxon>Basidiomycota</taxon>
        <taxon>Agaricomycotina</taxon>
        <taxon>Agaricomycetes</taxon>
        <taxon>Hymenochaetales</taxon>
        <taxon>Hymenochaetaceae</taxon>
        <taxon>Pyrrhoderma</taxon>
    </lineage>
</organism>
<reference evidence="3 4" key="1">
    <citation type="journal article" date="2017" name="Mol. Ecol.">
        <title>Comparative and population genomic landscape of Phellinus noxius: A hypervariable fungus causing root rot in trees.</title>
        <authorList>
            <person name="Chung C.L."/>
            <person name="Lee T.J."/>
            <person name="Akiba M."/>
            <person name="Lee H.H."/>
            <person name="Kuo T.H."/>
            <person name="Liu D."/>
            <person name="Ke H.M."/>
            <person name="Yokoi T."/>
            <person name="Roa M.B."/>
            <person name="Lu M.J."/>
            <person name="Chang Y.Y."/>
            <person name="Ann P.J."/>
            <person name="Tsai J.N."/>
            <person name="Chen C.Y."/>
            <person name="Tzean S.S."/>
            <person name="Ota Y."/>
            <person name="Hattori T."/>
            <person name="Sahashi N."/>
            <person name="Liou R.F."/>
            <person name="Kikuchi T."/>
            <person name="Tsai I.J."/>
        </authorList>
    </citation>
    <scope>NUCLEOTIDE SEQUENCE [LARGE SCALE GENOMIC DNA]</scope>
    <source>
        <strain evidence="3 4">FFPRI411160</strain>
    </source>
</reference>
<feature type="chain" id="PRO_5013709365" evidence="2">
    <location>
        <begin position="19"/>
        <end position="249"/>
    </location>
</feature>
<evidence type="ECO:0000313" key="4">
    <source>
        <dbReference type="Proteomes" id="UP000217199"/>
    </source>
</evidence>
<protein>
    <submittedName>
        <fullName evidence="3">Uncharacterized protein</fullName>
    </submittedName>
</protein>
<keyword evidence="4" id="KW-1185">Reference proteome</keyword>
<accession>A0A286U5G3</accession>
<dbReference type="AlphaFoldDB" id="A0A286U5G3"/>
<dbReference type="InParanoid" id="A0A286U5G3"/>
<feature type="region of interest" description="Disordered" evidence="1">
    <location>
        <begin position="134"/>
        <end position="249"/>
    </location>
</feature>
<evidence type="ECO:0000256" key="1">
    <source>
        <dbReference type="SAM" id="MobiDB-lite"/>
    </source>
</evidence>
<evidence type="ECO:0000256" key="2">
    <source>
        <dbReference type="SAM" id="SignalP"/>
    </source>
</evidence>
<dbReference type="OrthoDB" id="10661210at2759"/>
<sequence>MRPYFYLFTSALVTCAFASPSSKREAEEVDNILGCGSKGPLSGAWAMGLFPCETDDLYVCQATDLTGCSLGDNTNIESLTITDMESMVTLGSSSSNAEATFQCPTSGLVQCAVRFTDDGALASDYGMRVLNITTSSGKTSSTTDESLETDTANTSDTTDTTSLLDSTDTAFATGPTDTSLTPDSTDIDTDFSSSTSSDLNPTDDSFGVDSSSTTTTGTAADSPGFTSSGTSTAFGTLSTGTIGDNDDGF</sequence>
<feature type="signal peptide" evidence="2">
    <location>
        <begin position="1"/>
        <end position="18"/>
    </location>
</feature>
<comment type="caution">
    <text evidence="3">The sequence shown here is derived from an EMBL/GenBank/DDBJ whole genome shotgun (WGS) entry which is preliminary data.</text>
</comment>
<evidence type="ECO:0000313" key="3">
    <source>
        <dbReference type="EMBL" id="PAV14808.1"/>
    </source>
</evidence>
<dbReference type="EMBL" id="NBII01000011">
    <property type="protein sequence ID" value="PAV14808.1"/>
    <property type="molecule type" value="Genomic_DNA"/>
</dbReference>
<dbReference type="Proteomes" id="UP000217199">
    <property type="component" value="Unassembled WGS sequence"/>
</dbReference>
<proteinExistence type="predicted"/>
<gene>
    <name evidence="3" type="ORF">PNOK_0936100</name>
</gene>